<accession>A0A7J0BPV5</accession>
<evidence type="ECO:0000313" key="1">
    <source>
        <dbReference type="EMBL" id="GFM35690.1"/>
    </source>
</evidence>
<sequence>MLRLCPYSVCNAGEKAFTLAQSARTGNGLVPQFAVGGKARVGWQRGLRGD</sequence>
<dbReference type="EMBL" id="BLVP01000001">
    <property type="protein sequence ID" value="GFM35690.1"/>
    <property type="molecule type" value="Genomic_DNA"/>
</dbReference>
<comment type="caution">
    <text evidence="1">The sequence shown here is derived from an EMBL/GenBank/DDBJ whole genome shotgun (WGS) entry which is preliminary data.</text>
</comment>
<dbReference type="Proteomes" id="UP000503820">
    <property type="component" value="Unassembled WGS sequence"/>
</dbReference>
<keyword evidence="2" id="KW-1185">Reference proteome</keyword>
<reference evidence="1 2" key="1">
    <citation type="submission" date="2020-05" db="EMBL/GenBank/DDBJ databases">
        <title>Draft genome sequence of Desulfovibrio psychrotolerans JS1T.</title>
        <authorList>
            <person name="Ueno A."/>
            <person name="Tamazawa S."/>
            <person name="Tamamura S."/>
            <person name="Murakami T."/>
            <person name="Kiyama T."/>
            <person name="Inomata H."/>
            <person name="Amano Y."/>
            <person name="Miyakawa K."/>
            <person name="Tamaki H."/>
            <person name="Naganuma T."/>
            <person name="Kaneko K."/>
        </authorList>
    </citation>
    <scope>NUCLEOTIDE SEQUENCE [LARGE SCALE GENOMIC DNA]</scope>
    <source>
        <strain evidence="1 2">JS1</strain>
    </source>
</reference>
<name>A0A7J0BPV5_9BACT</name>
<organism evidence="1 2">
    <name type="scientific">Desulfovibrio psychrotolerans</name>
    <dbReference type="NCBI Taxonomy" id="415242"/>
    <lineage>
        <taxon>Bacteria</taxon>
        <taxon>Pseudomonadati</taxon>
        <taxon>Thermodesulfobacteriota</taxon>
        <taxon>Desulfovibrionia</taxon>
        <taxon>Desulfovibrionales</taxon>
        <taxon>Desulfovibrionaceae</taxon>
        <taxon>Desulfovibrio</taxon>
    </lineage>
</organism>
<proteinExistence type="predicted"/>
<evidence type="ECO:0000313" key="2">
    <source>
        <dbReference type="Proteomes" id="UP000503820"/>
    </source>
</evidence>
<gene>
    <name evidence="1" type="ORF">DSM19430T_03740</name>
</gene>
<dbReference type="AlphaFoldDB" id="A0A7J0BPV5"/>
<protein>
    <submittedName>
        <fullName evidence="1">Uncharacterized protein</fullName>
    </submittedName>
</protein>